<protein>
    <submittedName>
        <fullName evidence="1">Uncharacterized protein</fullName>
    </submittedName>
</protein>
<proteinExistence type="predicted"/>
<keyword evidence="2" id="KW-1185">Reference proteome</keyword>
<evidence type="ECO:0000313" key="1">
    <source>
        <dbReference type="EMBL" id="KAG0417283.1"/>
    </source>
</evidence>
<name>A0AC60PC73_IXOPE</name>
<reference evidence="1 2" key="1">
    <citation type="journal article" date="2020" name="Cell">
        <title>Large-Scale Comparative Analyses of Tick Genomes Elucidate Their Genetic Diversity and Vector Capacities.</title>
        <authorList>
            <consortium name="Tick Genome and Microbiome Consortium (TIGMIC)"/>
            <person name="Jia N."/>
            <person name="Wang J."/>
            <person name="Shi W."/>
            <person name="Du L."/>
            <person name="Sun Y."/>
            <person name="Zhan W."/>
            <person name="Jiang J.F."/>
            <person name="Wang Q."/>
            <person name="Zhang B."/>
            <person name="Ji P."/>
            <person name="Bell-Sakyi L."/>
            <person name="Cui X.M."/>
            <person name="Yuan T.T."/>
            <person name="Jiang B.G."/>
            <person name="Yang W.F."/>
            <person name="Lam T.T."/>
            <person name="Chang Q.C."/>
            <person name="Ding S.J."/>
            <person name="Wang X.J."/>
            <person name="Zhu J.G."/>
            <person name="Ruan X.D."/>
            <person name="Zhao L."/>
            <person name="Wei J.T."/>
            <person name="Ye R.Z."/>
            <person name="Que T.C."/>
            <person name="Du C.H."/>
            <person name="Zhou Y.H."/>
            <person name="Cheng J.X."/>
            <person name="Dai P.F."/>
            <person name="Guo W.B."/>
            <person name="Han X.H."/>
            <person name="Huang E.J."/>
            <person name="Li L.F."/>
            <person name="Wei W."/>
            <person name="Gao Y.C."/>
            <person name="Liu J.Z."/>
            <person name="Shao H.Z."/>
            <person name="Wang X."/>
            <person name="Wang C.C."/>
            <person name="Yang T.C."/>
            <person name="Huo Q.B."/>
            <person name="Li W."/>
            <person name="Chen H.Y."/>
            <person name="Chen S.E."/>
            <person name="Zhou L.G."/>
            <person name="Ni X.B."/>
            <person name="Tian J.H."/>
            <person name="Sheng Y."/>
            <person name="Liu T."/>
            <person name="Pan Y.S."/>
            <person name="Xia L.Y."/>
            <person name="Li J."/>
            <person name="Zhao F."/>
            <person name="Cao W.C."/>
        </authorList>
    </citation>
    <scope>NUCLEOTIDE SEQUENCE [LARGE SCALE GENOMIC DNA]</scope>
    <source>
        <strain evidence="1">Iper-2018</strain>
    </source>
</reference>
<dbReference type="EMBL" id="JABSTQ010010862">
    <property type="protein sequence ID" value="KAG0417283.1"/>
    <property type="molecule type" value="Genomic_DNA"/>
</dbReference>
<accession>A0AC60PC73</accession>
<evidence type="ECO:0000313" key="2">
    <source>
        <dbReference type="Proteomes" id="UP000805193"/>
    </source>
</evidence>
<comment type="caution">
    <text evidence="1">The sequence shown here is derived from an EMBL/GenBank/DDBJ whole genome shotgun (WGS) entry which is preliminary data.</text>
</comment>
<sequence>MNLEKPEARFNNFFSHEAYGLRPKNCVNSQRISMSDVLPSLILSGIVILKRNVVEFAEDGVLFENDKEVYLSSRGGVWMSKRLGPNGMPNDAALSTRAIDLKKRLLPTCMNLEKPEARFNNFFSHEAYGLRPKNCVNSQRISMSDVLPSLILSGIVILKRNVVEFAEDGVLFENDKEVTKLDAVILATGYKIKFPMLSGDVMPAVDKQVQLYKHVFPPALEHPTLAIIGLVMGDGSPLPLIELQARWVAQLLAGKCKLPPHSQMYQDIARERAALWRRFGNSFNTTIYVDSMEYMDDLADKIGASPKMLKYFFTDHTLFRALLGPCVPYQFRLEGPHSWTGARDAILKSQMRRSAASRGFTFSWL</sequence>
<organism evidence="1 2">
    <name type="scientific">Ixodes persulcatus</name>
    <name type="common">Taiga tick</name>
    <dbReference type="NCBI Taxonomy" id="34615"/>
    <lineage>
        <taxon>Eukaryota</taxon>
        <taxon>Metazoa</taxon>
        <taxon>Ecdysozoa</taxon>
        <taxon>Arthropoda</taxon>
        <taxon>Chelicerata</taxon>
        <taxon>Arachnida</taxon>
        <taxon>Acari</taxon>
        <taxon>Parasitiformes</taxon>
        <taxon>Ixodida</taxon>
        <taxon>Ixodoidea</taxon>
        <taxon>Ixodidae</taxon>
        <taxon>Ixodinae</taxon>
        <taxon>Ixodes</taxon>
    </lineage>
</organism>
<dbReference type="Proteomes" id="UP000805193">
    <property type="component" value="Unassembled WGS sequence"/>
</dbReference>
<gene>
    <name evidence="1" type="ORF">HPB47_005728</name>
</gene>